<dbReference type="NCBIfam" id="NF004637">
    <property type="entry name" value="PRK05986.1"/>
    <property type="match status" value="1"/>
</dbReference>
<dbReference type="RefSeq" id="WP_005487258.1">
    <property type="nucleotide sequence ID" value="NZ_CAUI01000005.1"/>
</dbReference>
<dbReference type="GO" id="GO:0008817">
    <property type="term" value="F:corrinoid adenosyltransferase activity"/>
    <property type="evidence" value="ECO:0007669"/>
    <property type="project" value="UniProtKB-EC"/>
</dbReference>
<reference evidence="2" key="1">
    <citation type="journal article" date="2013" name="Genome Announc.">
        <title>Genome Sequence of Halanaerobium saccharolyticum subsp. saccharolyticum Strain DSM 6643T, a Halophilic Hydrogen-Producing Bacterium.</title>
        <authorList>
            <person name="Kivisto A."/>
            <person name="Larjo A."/>
            <person name="Ciranna A."/>
            <person name="Santala V."/>
            <person name="Roos C."/>
            <person name="Karp M."/>
        </authorList>
    </citation>
    <scope>NUCLEOTIDE SEQUENCE [LARGE SCALE GENOMIC DNA]</scope>
    <source>
        <strain evidence="2">DSM 6643</strain>
    </source>
</reference>
<name>M5DY54_9FIRM</name>
<dbReference type="PANTHER" id="PTHR46638">
    <property type="entry name" value="CORRINOID ADENOSYLTRANSFERASE"/>
    <property type="match status" value="1"/>
</dbReference>
<dbReference type="SUPFAM" id="SSF52540">
    <property type="entry name" value="P-loop containing nucleoside triphosphate hydrolases"/>
    <property type="match status" value="1"/>
</dbReference>
<gene>
    <name evidence="1" type="ORF">HSACCH_00243</name>
</gene>
<protein>
    <submittedName>
        <fullName evidence="1">Cob(I)alamin adenosyltransferase</fullName>
        <ecNumber evidence="1">2.5.1.17</ecNumber>
    </submittedName>
</protein>
<accession>M5DY54</accession>
<dbReference type="GO" id="GO:0009236">
    <property type="term" value="P:cobalamin biosynthetic process"/>
    <property type="evidence" value="ECO:0007669"/>
    <property type="project" value="InterPro"/>
</dbReference>
<dbReference type="InParanoid" id="M5DY54"/>
<organism evidence="1 2">
    <name type="scientific">Halanaerobium saccharolyticum subsp. saccharolyticum DSM 6643</name>
    <dbReference type="NCBI Taxonomy" id="1293054"/>
    <lineage>
        <taxon>Bacteria</taxon>
        <taxon>Bacillati</taxon>
        <taxon>Bacillota</taxon>
        <taxon>Clostridia</taxon>
        <taxon>Halanaerobiales</taxon>
        <taxon>Halanaerobiaceae</taxon>
        <taxon>Halanaerobium</taxon>
    </lineage>
</organism>
<keyword evidence="2" id="KW-1185">Reference proteome</keyword>
<dbReference type="EC" id="2.5.1.17" evidence="1"/>
<sequence>MIQVYTGNGKGKTTAAFGLAIRAVGAEKSVFIGQFVKGMRYSELKSLKRIDRIKISQYGLDYFIKGKTDKKNIGEARKGLKEIKEILKSGKYDLVILDEANIAVYYNLFSVEELIDVINARAQNVEVVITGRYAAKEIIEKADLVTEMKEIKHYYNQGLEARVGIEK</sequence>
<dbReference type="Pfam" id="PF02572">
    <property type="entry name" value="CobA_CobO_BtuR"/>
    <property type="match status" value="1"/>
</dbReference>
<dbReference type="AlphaFoldDB" id="M5DY54"/>
<keyword evidence="1" id="KW-0808">Transferase</keyword>
<dbReference type="CDD" id="cd00561">
    <property type="entry name" value="CobA_ACA"/>
    <property type="match status" value="1"/>
</dbReference>
<dbReference type="eggNOG" id="COG2109">
    <property type="taxonomic scope" value="Bacteria"/>
</dbReference>
<dbReference type="Gene3D" id="3.40.50.300">
    <property type="entry name" value="P-loop containing nucleotide triphosphate hydrolases"/>
    <property type="match status" value="1"/>
</dbReference>
<dbReference type="GO" id="GO:0005524">
    <property type="term" value="F:ATP binding"/>
    <property type="evidence" value="ECO:0007669"/>
    <property type="project" value="InterPro"/>
</dbReference>
<dbReference type="OrthoDB" id="9810309at2"/>
<proteinExistence type="predicted"/>
<dbReference type="Proteomes" id="UP000012063">
    <property type="component" value="Unassembled WGS sequence"/>
</dbReference>
<dbReference type="PANTHER" id="PTHR46638:SF1">
    <property type="entry name" value="CORRINOID ADENOSYLTRANSFERASE"/>
    <property type="match status" value="1"/>
</dbReference>
<dbReference type="PIRSF" id="PIRSF015617">
    <property type="entry name" value="Adensltrnsf_CobA"/>
    <property type="match status" value="1"/>
</dbReference>
<dbReference type="InterPro" id="IPR003724">
    <property type="entry name" value="CblAdoTrfase_CobA"/>
</dbReference>
<dbReference type="InterPro" id="IPR027417">
    <property type="entry name" value="P-loop_NTPase"/>
</dbReference>
<comment type="caution">
    <text evidence="1">The sequence shown here is derived from an EMBL/GenBank/DDBJ whole genome shotgun (WGS) entry which is preliminary data.</text>
</comment>
<dbReference type="NCBIfam" id="TIGR00708">
    <property type="entry name" value="cobA"/>
    <property type="match status" value="1"/>
</dbReference>
<dbReference type="EMBL" id="CAUI01000005">
    <property type="protein sequence ID" value="CCU77879.1"/>
    <property type="molecule type" value="Genomic_DNA"/>
</dbReference>
<evidence type="ECO:0000313" key="1">
    <source>
        <dbReference type="EMBL" id="CCU77879.1"/>
    </source>
</evidence>
<evidence type="ECO:0000313" key="2">
    <source>
        <dbReference type="Proteomes" id="UP000012063"/>
    </source>
</evidence>
<dbReference type="STRING" id="1293054.HSACCH_00243"/>